<feature type="compositionally biased region" description="Low complexity" evidence="1">
    <location>
        <begin position="50"/>
        <end position="61"/>
    </location>
</feature>
<gene>
    <name evidence="2" type="ORF">H3N35_15140</name>
</gene>
<evidence type="ECO:0000256" key="1">
    <source>
        <dbReference type="SAM" id="MobiDB-lite"/>
    </source>
</evidence>
<organism evidence="2 3">
    <name type="scientific">Thalassomonas haliotis</name>
    <dbReference type="NCBI Taxonomy" id="485448"/>
    <lineage>
        <taxon>Bacteria</taxon>
        <taxon>Pseudomonadati</taxon>
        <taxon>Pseudomonadota</taxon>
        <taxon>Gammaproteobacteria</taxon>
        <taxon>Alteromonadales</taxon>
        <taxon>Colwelliaceae</taxon>
        <taxon>Thalassomonas</taxon>
    </lineage>
</organism>
<evidence type="ECO:0000313" key="2">
    <source>
        <dbReference type="EMBL" id="WDE14694.1"/>
    </source>
</evidence>
<feature type="region of interest" description="Disordered" evidence="1">
    <location>
        <begin position="50"/>
        <end position="71"/>
    </location>
</feature>
<protein>
    <recommendedName>
        <fullName evidence="4">Motility protein</fullName>
    </recommendedName>
</protein>
<accession>A0ABY7VNR0</accession>
<feature type="compositionally biased region" description="Polar residues" evidence="1">
    <location>
        <begin position="62"/>
        <end position="71"/>
    </location>
</feature>
<evidence type="ECO:0000313" key="3">
    <source>
        <dbReference type="Proteomes" id="UP001215231"/>
    </source>
</evidence>
<dbReference type="RefSeq" id="WP_274049621.1">
    <property type="nucleotide sequence ID" value="NZ_CP059693.1"/>
</dbReference>
<name>A0ABY7VNR0_9GAMM</name>
<reference evidence="2 3" key="1">
    <citation type="journal article" date="2022" name="Mar. Drugs">
        <title>Bioassay-Guided Fractionation Leads to the Detection of Cholic Acid Generated by the Rare Thalassomonas sp.</title>
        <authorList>
            <person name="Pheiffer F."/>
            <person name="Schneider Y.K."/>
            <person name="Hansen E.H."/>
            <person name="Andersen J.H."/>
            <person name="Isaksson J."/>
            <person name="Busche T."/>
            <person name="R C."/>
            <person name="Kalinowski J."/>
            <person name="Zyl L.V."/>
            <person name="Trindade M."/>
        </authorList>
    </citation>
    <scope>NUCLEOTIDE SEQUENCE [LARGE SCALE GENOMIC DNA]</scope>
    <source>
        <strain evidence="2 3">A5K-61T</strain>
    </source>
</reference>
<evidence type="ECO:0008006" key="4">
    <source>
        <dbReference type="Google" id="ProtNLM"/>
    </source>
</evidence>
<dbReference type="Proteomes" id="UP001215231">
    <property type="component" value="Chromosome"/>
</dbReference>
<dbReference type="EMBL" id="CP059693">
    <property type="protein sequence ID" value="WDE14694.1"/>
    <property type="molecule type" value="Genomic_DNA"/>
</dbReference>
<keyword evidence="3" id="KW-1185">Reference proteome</keyword>
<proteinExistence type="predicted"/>
<sequence>MSISINGSSPGLQANMTNSVTEAKTEAKVASLAKTQQELEGHMVNTLLDSSSQSVAPSATSGVGQSINIKV</sequence>